<dbReference type="AlphaFoldDB" id="A0A1H8CM63"/>
<sequence>MKILIDSTTYKQDKTLNKSDFSLLKDLGKKKLIEINIPWVVYKEATTSSVQESQNDFQQAINKLISLDKKGVHPNHYNDIIKYVKKINELKIDFEESVKRLWDEFIKDSNAILHPFNPKHSTKVFENYFSGGEPFKSLKNRDDIPDAFIYALIKDISRKNKLVLISNDTNLSDKCGPDKNILIFKTLKDFYSSMVFESINEKYKSLLKVEKYNDALQFLQCCENVIKKEALSFANSISHIEFEEPSLKSENNEGTIIGYGADEVRVKWKDAKNIAEQIFLPIEVSGLALIDYFIFKADYWIYENRPQIADDWNEHFYRVEQECRMTLFITFNFNIEQMLEMKKNDEELELQINSFDTVRLD</sequence>
<dbReference type="Pfam" id="PF16289">
    <property type="entry name" value="PIN_12"/>
    <property type="match status" value="1"/>
</dbReference>
<protein>
    <recommendedName>
        <fullName evidence="1">DUF4935 domain-containing protein</fullName>
    </recommendedName>
</protein>
<name>A0A1H8CM63_9FLAO</name>
<proteinExistence type="predicted"/>
<evidence type="ECO:0000313" key="2">
    <source>
        <dbReference type="EMBL" id="SEM96130.1"/>
    </source>
</evidence>
<dbReference type="RefSeq" id="WP_090001501.1">
    <property type="nucleotide sequence ID" value="NZ_FOBV01000010.1"/>
</dbReference>
<dbReference type="InterPro" id="IPR032557">
    <property type="entry name" value="DUF4935"/>
</dbReference>
<dbReference type="Proteomes" id="UP000199450">
    <property type="component" value="Unassembled WGS sequence"/>
</dbReference>
<dbReference type="EMBL" id="FOBV01000010">
    <property type="protein sequence ID" value="SEM96130.1"/>
    <property type="molecule type" value="Genomic_DNA"/>
</dbReference>
<gene>
    <name evidence="2" type="ORF">SAMN05421856_1105</name>
</gene>
<evidence type="ECO:0000259" key="1">
    <source>
        <dbReference type="Pfam" id="PF16289"/>
    </source>
</evidence>
<reference evidence="3" key="1">
    <citation type="submission" date="2016-10" db="EMBL/GenBank/DDBJ databases">
        <authorList>
            <person name="Varghese N."/>
            <person name="Submissions S."/>
        </authorList>
    </citation>
    <scope>NUCLEOTIDE SEQUENCE [LARGE SCALE GENOMIC DNA]</scope>
    <source>
        <strain evidence="3">DSM 17453</strain>
    </source>
</reference>
<dbReference type="STRING" id="295069.SAMN05421856_1105"/>
<organism evidence="2 3">
    <name type="scientific">Chryseobacterium taichungense</name>
    <dbReference type="NCBI Taxonomy" id="295069"/>
    <lineage>
        <taxon>Bacteria</taxon>
        <taxon>Pseudomonadati</taxon>
        <taxon>Bacteroidota</taxon>
        <taxon>Flavobacteriia</taxon>
        <taxon>Flavobacteriales</taxon>
        <taxon>Weeksellaceae</taxon>
        <taxon>Chryseobacterium group</taxon>
        <taxon>Chryseobacterium</taxon>
    </lineage>
</organism>
<accession>A0A1H8CM63</accession>
<evidence type="ECO:0000313" key="3">
    <source>
        <dbReference type="Proteomes" id="UP000199450"/>
    </source>
</evidence>
<dbReference type="OrthoDB" id="7067845at2"/>
<feature type="domain" description="DUF4935" evidence="1">
    <location>
        <begin position="3"/>
        <end position="169"/>
    </location>
</feature>
<keyword evidence="3" id="KW-1185">Reference proteome</keyword>